<keyword evidence="2" id="KW-1185">Reference proteome</keyword>
<reference evidence="3" key="1">
    <citation type="submission" date="2016-11" db="UniProtKB">
        <authorList>
            <consortium name="WormBaseParasite"/>
        </authorList>
    </citation>
    <scope>IDENTIFICATION</scope>
</reference>
<dbReference type="AlphaFoldDB" id="A0A1I8C1B0"/>
<proteinExistence type="predicted"/>
<feature type="region of interest" description="Disordered" evidence="1">
    <location>
        <begin position="1"/>
        <end position="51"/>
    </location>
</feature>
<accession>A0A1I8C1B0</accession>
<feature type="compositionally biased region" description="Gly residues" evidence="1">
    <location>
        <begin position="22"/>
        <end position="44"/>
    </location>
</feature>
<protein>
    <submittedName>
        <fullName evidence="3">Galectin</fullName>
    </submittedName>
</protein>
<organism evidence="2 3">
    <name type="scientific">Meloidogyne hapla</name>
    <name type="common">Root-knot nematode worm</name>
    <dbReference type="NCBI Taxonomy" id="6305"/>
    <lineage>
        <taxon>Eukaryota</taxon>
        <taxon>Metazoa</taxon>
        <taxon>Ecdysozoa</taxon>
        <taxon>Nematoda</taxon>
        <taxon>Chromadorea</taxon>
        <taxon>Rhabditida</taxon>
        <taxon>Tylenchina</taxon>
        <taxon>Tylenchomorpha</taxon>
        <taxon>Tylenchoidea</taxon>
        <taxon>Meloidogynidae</taxon>
        <taxon>Meloidogyninae</taxon>
        <taxon>Meloidogyne</taxon>
    </lineage>
</organism>
<evidence type="ECO:0000256" key="1">
    <source>
        <dbReference type="SAM" id="MobiDB-lite"/>
    </source>
</evidence>
<name>A0A1I8C1B0_MELHA</name>
<evidence type="ECO:0000313" key="2">
    <source>
        <dbReference type="Proteomes" id="UP000095281"/>
    </source>
</evidence>
<dbReference type="Proteomes" id="UP000095281">
    <property type="component" value="Unplaced"/>
</dbReference>
<dbReference type="WBParaSite" id="MhA1_Contig88.frz3.gene75">
    <property type="protein sequence ID" value="MhA1_Contig88.frz3.gene75"/>
    <property type="gene ID" value="MhA1_Contig88.frz3.gene75"/>
</dbReference>
<sequence length="165" mass="18341">MAGSVELTYNEPEKEAVQNQGYGSGSGSGTDHGSGQEHGQGSGGQHHVYGSVQPVYGSSFHQYPTNLAPYPTFPAPVQHHENESLRPIQQYTTYPPQFGLFLISTLIYSSTYSHMPFPHGHVNYPINPQMPFQPVYQQGDPIPPPTQHGFHQGKNNDNYLYKNLR</sequence>
<evidence type="ECO:0000313" key="3">
    <source>
        <dbReference type="WBParaSite" id="MhA1_Contig88.frz3.gene75"/>
    </source>
</evidence>